<evidence type="ECO:0000256" key="5">
    <source>
        <dbReference type="ARBA" id="ARBA00022777"/>
    </source>
</evidence>
<dbReference type="PANTHER" id="PTHR48016:SF32">
    <property type="entry name" value="MITOGEN-ACTIVATED PROTEIN KINASE KINASE KINASE 4"/>
    <property type="match status" value="1"/>
</dbReference>
<evidence type="ECO:0000313" key="14">
    <source>
        <dbReference type="Proteomes" id="UP000002669"/>
    </source>
</evidence>
<dbReference type="PROSITE" id="PS00107">
    <property type="entry name" value="PROTEIN_KINASE_ATP"/>
    <property type="match status" value="1"/>
</dbReference>
<feature type="region of interest" description="Disordered" evidence="11">
    <location>
        <begin position="1"/>
        <end position="198"/>
    </location>
</feature>
<dbReference type="HOGENOM" id="CLU_001999_2_0_1"/>
<dbReference type="GO" id="GO:0004707">
    <property type="term" value="F:MAP kinase activity"/>
    <property type="evidence" value="ECO:0007669"/>
    <property type="project" value="UniProtKB-EC"/>
</dbReference>
<comment type="catalytic activity">
    <reaction evidence="8">
        <text>L-seryl-[protein] + ATP = O-phospho-L-seryl-[protein] + ADP + H(+)</text>
        <dbReference type="Rhea" id="RHEA:17989"/>
        <dbReference type="Rhea" id="RHEA-COMP:9863"/>
        <dbReference type="Rhea" id="RHEA-COMP:11604"/>
        <dbReference type="ChEBI" id="CHEBI:15378"/>
        <dbReference type="ChEBI" id="CHEBI:29999"/>
        <dbReference type="ChEBI" id="CHEBI:30616"/>
        <dbReference type="ChEBI" id="CHEBI:83421"/>
        <dbReference type="ChEBI" id="CHEBI:456216"/>
        <dbReference type="EC" id="2.7.11.24"/>
    </reaction>
    <physiologicalReaction direction="left-to-right" evidence="8">
        <dbReference type="Rhea" id="RHEA:17990"/>
    </physiologicalReaction>
</comment>
<evidence type="ECO:0000256" key="6">
    <source>
        <dbReference type="ARBA" id="ARBA00022840"/>
    </source>
</evidence>
<dbReference type="PROSITE" id="PS00108">
    <property type="entry name" value="PROTEIN_KINASE_ST"/>
    <property type="match status" value="1"/>
</dbReference>
<evidence type="ECO:0000256" key="8">
    <source>
        <dbReference type="ARBA" id="ARBA00048130"/>
    </source>
</evidence>
<keyword evidence="4 9" id="KW-0547">Nucleotide-binding</keyword>
<feature type="compositionally biased region" description="Low complexity" evidence="11">
    <location>
        <begin position="76"/>
        <end position="99"/>
    </location>
</feature>
<evidence type="ECO:0000256" key="11">
    <source>
        <dbReference type="SAM" id="MobiDB-lite"/>
    </source>
</evidence>
<dbReference type="SUPFAM" id="SSF56112">
    <property type="entry name" value="Protein kinase-like (PK-like)"/>
    <property type="match status" value="1"/>
</dbReference>
<evidence type="ECO:0000256" key="7">
    <source>
        <dbReference type="ARBA" id="ARBA00047919"/>
    </source>
</evidence>
<dbReference type="GO" id="GO:0051403">
    <property type="term" value="P:stress-activated MAPK cascade"/>
    <property type="evidence" value="ECO:0007669"/>
    <property type="project" value="InterPro"/>
</dbReference>
<dbReference type="InParanoid" id="E4UT86"/>
<evidence type="ECO:0000313" key="13">
    <source>
        <dbReference type="EMBL" id="EFR01482.1"/>
    </source>
</evidence>
<dbReference type="PIRSF" id="PIRSF037579">
    <property type="entry name" value="MAPKKK_SSK22"/>
    <property type="match status" value="1"/>
</dbReference>
<dbReference type="EMBL" id="DS989824">
    <property type="protein sequence ID" value="EFR01482.1"/>
    <property type="molecule type" value="Genomic_DNA"/>
</dbReference>
<evidence type="ECO:0000256" key="10">
    <source>
        <dbReference type="PROSITE-ProRule" id="PRU10141"/>
    </source>
</evidence>
<dbReference type="VEuPathDB" id="FungiDB:MGYG_04490"/>
<keyword evidence="3 9" id="KW-0808">Transferase</keyword>
<dbReference type="GeneID" id="10029604"/>
<accession>E4UT86</accession>
<dbReference type="CDD" id="cd06626">
    <property type="entry name" value="STKc_MEKK4"/>
    <property type="match status" value="1"/>
</dbReference>
<feature type="region of interest" description="Disordered" evidence="11">
    <location>
        <begin position="1367"/>
        <end position="1391"/>
    </location>
</feature>
<feature type="compositionally biased region" description="Polar residues" evidence="11">
    <location>
        <begin position="1368"/>
        <end position="1391"/>
    </location>
</feature>
<dbReference type="Gene3D" id="1.10.510.10">
    <property type="entry name" value="Transferase(Phosphotransferase) domain 1"/>
    <property type="match status" value="1"/>
</dbReference>
<dbReference type="Proteomes" id="UP000002669">
    <property type="component" value="Unassembled WGS sequence"/>
</dbReference>
<dbReference type="InterPro" id="IPR017240">
    <property type="entry name" value="MAPKKK_Ssk2/Ssk22"/>
</dbReference>
<dbReference type="InterPro" id="IPR008271">
    <property type="entry name" value="Ser/Thr_kinase_AS"/>
</dbReference>
<evidence type="ECO:0000256" key="3">
    <source>
        <dbReference type="ARBA" id="ARBA00022679"/>
    </source>
</evidence>
<feature type="compositionally biased region" description="Polar residues" evidence="11">
    <location>
        <begin position="158"/>
        <end position="173"/>
    </location>
</feature>
<organism evidence="14">
    <name type="scientific">Arthroderma gypseum (strain ATCC MYA-4604 / CBS 118893)</name>
    <name type="common">Microsporum gypseum</name>
    <dbReference type="NCBI Taxonomy" id="535722"/>
    <lineage>
        <taxon>Eukaryota</taxon>
        <taxon>Fungi</taxon>
        <taxon>Dikarya</taxon>
        <taxon>Ascomycota</taxon>
        <taxon>Pezizomycotina</taxon>
        <taxon>Eurotiomycetes</taxon>
        <taxon>Eurotiomycetidae</taxon>
        <taxon>Onygenales</taxon>
        <taxon>Arthrodermataceae</taxon>
        <taxon>Nannizzia</taxon>
    </lineage>
</organism>
<proteinExistence type="inferred from homology"/>
<evidence type="ECO:0000256" key="9">
    <source>
        <dbReference type="PIRNR" id="PIRNR037579"/>
    </source>
</evidence>
<dbReference type="InterPro" id="IPR050538">
    <property type="entry name" value="MAP_kinase_kinase_kinase"/>
</dbReference>
<dbReference type="FunCoup" id="E4UT86">
    <property type="interactions" value="313"/>
</dbReference>
<keyword evidence="2 9" id="KW-0723">Serine/threonine-protein kinase</keyword>
<dbReference type="GO" id="GO:0004709">
    <property type="term" value="F:MAP kinase kinase kinase activity"/>
    <property type="evidence" value="ECO:0007669"/>
    <property type="project" value="UniProtKB-UniRule"/>
</dbReference>
<dbReference type="InterPro" id="IPR000719">
    <property type="entry name" value="Prot_kinase_dom"/>
</dbReference>
<dbReference type="STRING" id="535722.E4UT86"/>
<reference evidence="14" key="1">
    <citation type="journal article" date="2012" name="MBio">
        <title>Comparative genome analysis of Trichophyton rubrum and related dermatophytes reveals candidate genes involved in infection.</title>
        <authorList>
            <person name="Martinez D.A."/>
            <person name="Oliver B.G."/>
            <person name="Graeser Y."/>
            <person name="Goldberg J.M."/>
            <person name="Li W."/>
            <person name="Martinez-Rossi N.M."/>
            <person name="Monod M."/>
            <person name="Shelest E."/>
            <person name="Barton R.C."/>
            <person name="Birch E."/>
            <person name="Brakhage A.A."/>
            <person name="Chen Z."/>
            <person name="Gurr S.J."/>
            <person name="Heiman D."/>
            <person name="Heitman J."/>
            <person name="Kosti I."/>
            <person name="Rossi A."/>
            <person name="Saif S."/>
            <person name="Samalova M."/>
            <person name="Saunders C.W."/>
            <person name="Shea T."/>
            <person name="Summerbell R.C."/>
            <person name="Xu J."/>
            <person name="Young S."/>
            <person name="Zeng Q."/>
            <person name="Birren B.W."/>
            <person name="Cuomo C.A."/>
            <person name="White T.C."/>
        </authorList>
    </citation>
    <scope>NUCLEOTIDE SEQUENCE [LARGE SCALE GENOMIC DNA]</scope>
    <source>
        <strain evidence="14">ATCC MYA-4604 / CBS 118893</strain>
    </source>
</reference>
<comment type="similarity">
    <text evidence="1 9">Belongs to the protein kinase superfamily. STE Ser/Thr protein kinase family. MAP kinase kinase kinase subfamily.</text>
</comment>
<keyword evidence="5 9" id="KW-0418">Kinase</keyword>
<dbReference type="PANTHER" id="PTHR48016">
    <property type="entry name" value="MAP KINASE KINASE KINASE SSK2-RELATED-RELATED"/>
    <property type="match status" value="1"/>
</dbReference>
<evidence type="ECO:0000256" key="4">
    <source>
        <dbReference type="ARBA" id="ARBA00022741"/>
    </source>
</evidence>
<dbReference type="PROSITE" id="PS50011">
    <property type="entry name" value="PROTEIN_KINASE_DOM"/>
    <property type="match status" value="1"/>
</dbReference>
<dbReference type="GO" id="GO:0005737">
    <property type="term" value="C:cytoplasm"/>
    <property type="evidence" value="ECO:0007669"/>
    <property type="project" value="InterPro"/>
</dbReference>
<dbReference type="InterPro" id="IPR011009">
    <property type="entry name" value="Kinase-like_dom_sf"/>
</dbReference>
<evidence type="ECO:0000256" key="1">
    <source>
        <dbReference type="ARBA" id="ARBA00006529"/>
    </source>
</evidence>
<comment type="catalytic activity">
    <reaction evidence="7">
        <text>L-threonyl-[protein] + ATP = O-phospho-L-threonyl-[protein] + ADP + H(+)</text>
        <dbReference type="Rhea" id="RHEA:46608"/>
        <dbReference type="Rhea" id="RHEA-COMP:11060"/>
        <dbReference type="Rhea" id="RHEA-COMP:11605"/>
        <dbReference type="ChEBI" id="CHEBI:15378"/>
        <dbReference type="ChEBI" id="CHEBI:30013"/>
        <dbReference type="ChEBI" id="CHEBI:30616"/>
        <dbReference type="ChEBI" id="CHEBI:61977"/>
        <dbReference type="ChEBI" id="CHEBI:456216"/>
        <dbReference type="EC" id="2.7.11.24"/>
    </reaction>
    <physiologicalReaction direction="left-to-right" evidence="7">
        <dbReference type="Rhea" id="RHEA:46609"/>
    </physiologicalReaction>
</comment>
<dbReference type="GO" id="GO:0106310">
    <property type="term" value="F:protein serine kinase activity"/>
    <property type="evidence" value="ECO:0007669"/>
    <property type="project" value="RHEA"/>
</dbReference>
<dbReference type="InterPro" id="IPR017441">
    <property type="entry name" value="Protein_kinase_ATP_BS"/>
</dbReference>
<keyword evidence="6 9" id="KW-0067">ATP-binding</keyword>
<gene>
    <name evidence="13" type="ORF">MGYG_04490</name>
</gene>
<dbReference type="GO" id="GO:0005524">
    <property type="term" value="F:ATP binding"/>
    <property type="evidence" value="ECO:0007669"/>
    <property type="project" value="UniProtKB-UniRule"/>
</dbReference>
<evidence type="ECO:0000259" key="12">
    <source>
        <dbReference type="PROSITE" id="PS50011"/>
    </source>
</evidence>
<dbReference type="Pfam" id="PF00069">
    <property type="entry name" value="Pkinase"/>
    <property type="match status" value="1"/>
</dbReference>
<feature type="compositionally biased region" description="Low complexity" evidence="11">
    <location>
        <begin position="110"/>
        <end position="123"/>
    </location>
</feature>
<dbReference type="OrthoDB" id="1043025at2759"/>
<feature type="binding site" evidence="10">
    <location>
        <position position="1103"/>
    </location>
    <ligand>
        <name>ATP</name>
        <dbReference type="ChEBI" id="CHEBI:30616"/>
    </ligand>
</feature>
<evidence type="ECO:0000256" key="2">
    <source>
        <dbReference type="ARBA" id="ARBA00022527"/>
    </source>
</evidence>
<dbReference type="RefSeq" id="XP_003174312.1">
    <property type="nucleotide sequence ID" value="XM_003174264.1"/>
</dbReference>
<feature type="domain" description="Protein kinase" evidence="12">
    <location>
        <begin position="1074"/>
        <end position="1356"/>
    </location>
</feature>
<feature type="region of interest" description="Disordered" evidence="11">
    <location>
        <begin position="218"/>
        <end position="247"/>
    </location>
</feature>
<name>E4UT86_ARTGP</name>
<protein>
    <recommendedName>
        <fullName evidence="9">MAP kinase kinase kinase</fullName>
        <ecNumber evidence="9">2.7.11.-</ecNumber>
    </recommendedName>
</protein>
<feature type="compositionally biased region" description="Basic and acidic residues" evidence="11">
    <location>
        <begin position="1"/>
        <end position="17"/>
    </location>
</feature>
<feature type="compositionally biased region" description="Polar residues" evidence="11">
    <location>
        <begin position="59"/>
        <end position="75"/>
    </location>
</feature>
<dbReference type="OMA" id="PPCVDEN"/>
<dbReference type="SMART" id="SM00220">
    <property type="entry name" value="S_TKc"/>
    <property type="match status" value="1"/>
</dbReference>
<dbReference type="EC" id="2.7.11.-" evidence="9"/>
<sequence length="1391" mass="156055">MERESPAARDRDRDHTNGDYFYSRHHPVGYVLATDPLTGDDEHEEAIPGLGQKGPGTPSVGSNLNLARASPSQHLSLTPAASPSAYPSWPGSAAASNSIGGSGSSGSGGTEAATASITGSTSTMSERENNNNLTRPQRPLGPARTPSNTYAPPRRPNQFITAHSTSQLPLSSKRTPRRERDRDPNAQYQAQEKAYVQRVRQGPPSEWFSNNSQMSSSVSSAALDLESDVGEESPSSEAQFDPDTFDPDLRLGLEEDDLQPTLEELRDPRARERLEWHSMLASVLKGDVVRQEKQRLIGTMEQKSKEVLGDEIWLGVKARTLARPIATQARIIEEERKNIGPMLEEIINFKIKGQAEIGKPPQQQVEDIVEKIERVESLFASRRQLQLACPRAASEEYYDSCNAILSWHNTTKLINTQLSILQKWVGNDELDFTKPLVKTSYASELSDEGSFLDRVMKEDGLKTLQGGDQMLDGVGKVIKKAKNTMIENSDAFLQRHLPPYIEELLTLINFPSRLIQEVTRVRLSYAKKMKDPGQQSPILLDQMIVQFQILMKVATEIKYRYILISRPEPGWDLPPCVDENFDMVVLDALKYYFKLLNWKLSANKNTFKEAEILEQEWDFSNQIGRQLDGGDIEVAEQFSTLTAKALQRLMLHFERELLSKPQDDASDNEKRYKTILDSVRVRQRKLFRFSRFLRQRFENATEFNLRNEHVEAFTEALLASGHFLVSTSSVGQKGVCLIASPSLYDRKKDIQAILGTSFRGDDVTDNLSYPYILVIRPDKPFQWSGKRFEVDIIEHPTDVRMGKLRLVADGSQERLQNARLALSRLTGFEFDVTIEQRANLGRVNVELNKIKKTAFKLSNTIIDSVEIIRSQSTDRQNLELIQSCFAFATEFGKRSLMYMDPNRRSMNQGKLIKLGLDWISFICDDCDAADRKTFKWAVSALEFAMIITHGHAIISLNDQEYDLLRVKVAGCMALLISHFDIMGARSTLAAKAEKQHSDAAGNYRNLDCSDITSDEVALAQVQAQRLLHLSDIEAFRAEEDAKRQPLGKVLEGVNEADRSLRVLSSSATNINLRWQQGQFIGGGTSGSVYAAIDLDTSYLMAVKEIRLQEPSVIPGAAQQIRDEMGVLEVLDHPNIVSYHGIEVHRDKVYIFMEYCSGGSLATLLEHGRIEDEMVIMVYALQMLEGLAYLHQAGIVHRDIKPANILLDHNGVIKYVDFGAAMVIARQGKTLAAMDHYKDSTAVNKDQRKNQKSVIGTPMYMSPELVRGETSHRSSRHGSMDIWSLGCVILEMATGMRPWAGIDNEWAIMYKIAQGNQPHLPSKSELSELGIDFIKQCFEPDPAKRPSAAELLQHEWIVCIRRQVVAEPQTPSSDGSGFTPNLGNTRQNSSQF</sequence>
<feature type="compositionally biased region" description="Gly residues" evidence="11">
    <location>
        <begin position="100"/>
        <end position="109"/>
    </location>
</feature>
<keyword evidence="14" id="KW-1185">Reference proteome</keyword>
<dbReference type="GO" id="GO:0038066">
    <property type="term" value="P:p38MAPK cascade"/>
    <property type="evidence" value="ECO:0007669"/>
    <property type="project" value="UniProtKB-UniRule"/>
</dbReference>
<dbReference type="eggNOG" id="KOG4645">
    <property type="taxonomic scope" value="Eukaryota"/>
</dbReference>